<dbReference type="InterPro" id="IPR036937">
    <property type="entry name" value="Adhesion_dom_fimbrial_sf"/>
</dbReference>
<accession>A0AB39I1Y5</accession>
<dbReference type="RefSeq" id="WP_156156591.1">
    <property type="nucleotide sequence ID" value="NZ_CP162607.1"/>
</dbReference>
<dbReference type="EMBL" id="CP162607">
    <property type="protein sequence ID" value="XDK38282.1"/>
    <property type="molecule type" value="Genomic_DNA"/>
</dbReference>
<dbReference type="Pfam" id="PF24223">
    <property type="entry name" value="MrpH_C"/>
    <property type="match status" value="1"/>
</dbReference>
<organism evidence="2">
    <name type="scientific">Pseudomonas sp. Hg7Tf</name>
    <dbReference type="NCBI Taxonomy" id="3236988"/>
    <lineage>
        <taxon>Bacteria</taxon>
        <taxon>Pseudomonadati</taxon>
        <taxon>Pseudomonadota</taxon>
        <taxon>Gammaproteobacteria</taxon>
        <taxon>Pseudomonadales</taxon>
        <taxon>Pseudomonadaceae</taxon>
        <taxon>Pseudomonas</taxon>
    </lineage>
</organism>
<proteinExistence type="predicted"/>
<reference evidence="2" key="1">
    <citation type="submission" date="2024-07" db="EMBL/GenBank/DDBJ databases">
        <title>Identification and characteristics of a novel species of coltsfoot's symbiotic bacteria.</title>
        <authorList>
            <person name="Juszczyk A."/>
            <person name="Jasielczuk I."/>
            <person name="Gurgul A."/>
            <person name="Rogala M."/>
            <person name="Kowalczyk A."/>
            <person name="Szmatola T."/>
            <person name="Kosecka-Strojek M."/>
            <person name="Arent Z."/>
            <person name="Latowski D."/>
        </authorList>
    </citation>
    <scope>NUCLEOTIDE SEQUENCE</scope>
    <source>
        <strain evidence="2">Hg7Tf</strain>
    </source>
</reference>
<gene>
    <name evidence="2" type="ORF">AB4Y39_06350</name>
</gene>
<dbReference type="AlphaFoldDB" id="A0AB39I1Y5"/>
<dbReference type="InterPro" id="IPR057010">
    <property type="entry name" value="MrpH_C"/>
</dbReference>
<feature type="domain" description="Fimbrial adhesin MrpH C-terminal" evidence="1">
    <location>
        <begin position="67"/>
        <end position="169"/>
    </location>
</feature>
<dbReference type="GO" id="GO:0009289">
    <property type="term" value="C:pilus"/>
    <property type="evidence" value="ECO:0007669"/>
    <property type="project" value="InterPro"/>
</dbReference>
<name>A0AB39I1Y5_9PSED</name>
<dbReference type="GO" id="GO:0007155">
    <property type="term" value="P:cell adhesion"/>
    <property type="evidence" value="ECO:0007669"/>
    <property type="project" value="InterPro"/>
</dbReference>
<sequence>MADIRRQMSGFSIPFQGSLFVPKDSKVSDSFCITFAQGYSYSGAGGVVVPVGTCAQVIKPTMQCEIKGNTNINHGNVSDAAIDGNEAATTLQLTCTGESSVIAKLSSAVNLRADRSLYSKLTVGGKSAQGGVEVFMEKDLPRPVVVKSTLFSNGTVEPGAFSGSTVLTISPP</sequence>
<evidence type="ECO:0000259" key="1">
    <source>
        <dbReference type="Pfam" id="PF24223"/>
    </source>
</evidence>
<dbReference type="Gene3D" id="2.60.40.1090">
    <property type="entry name" value="Fimbrial-type adhesion domain"/>
    <property type="match status" value="1"/>
</dbReference>
<evidence type="ECO:0000313" key="2">
    <source>
        <dbReference type="EMBL" id="XDK38282.1"/>
    </source>
</evidence>
<protein>
    <recommendedName>
        <fullName evidence="1">Fimbrial adhesin MrpH C-terminal domain-containing protein</fullName>
    </recommendedName>
</protein>